<feature type="binding site" evidence="5 7">
    <location>
        <begin position="141"/>
        <end position="142"/>
    </location>
    <ligand>
        <name>FMN</name>
        <dbReference type="ChEBI" id="CHEBI:58210"/>
    </ligand>
</feature>
<dbReference type="InterPro" id="IPR019576">
    <property type="entry name" value="Pyridoxamine_oxidase_dimer_C"/>
</dbReference>
<dbReference type="GO" id="GO:0008615">
    <property type="term" value="P:pyridoxine biosynthetic process"/>
    <property type="evidence" value="ECO:0007669"/>
    <property type="project" value="UniProtKB-UniRule"/>
</dbReference>
<dbReference type="InterPro" id="IPR012349">
    <property type="entry name" value="Split_barrel_FMN-bd"/>
</dbReference>
<dbReference type="GO" id="GO:0004733">
    <property type="term" value="F:pyridoxamine phosphate oxidase activity"/>
    <property type="evidence" value="ECO:0007669"/>
    <property type="project" value="UniProtKB-UniRule"/>
</dbReference>
<keyword evidence="3 5" id="KW-0288">FMN</keyword>
<dbReference type="GO" id="GO:0010181">
    <property type="term" value="F:FMN binding"/>
    <property type="evidence" value="ECO:0007669"/>
    <property type="project" value="UniProtKB-UniRule"/>
</dbReference>
<dbReference type="PIRSF" id="PIRSF000190">
    <property type="entry name" value="Pyd_amn-ph_oxd"/>
    <property type="match status" value="1"/>
</dbReference>
<keyword evidence="2 5" id="KW-0285">Flavoprotein</keyword>
<comment type="catalytic activity">
    <reaction evidence="5">
        <text>pyridoxine 5'-phosphate + O2 = pyridoxal 5'-phosphate + H2O2</text>
        <dbReference type="Rhea" id="RHEA:15149"/>
        <dbReference type="ChEBI" id="CHEBI:15379"/>
        <dbReference type="ChEBI" id="CHEBI:16240"/>
        <dbReference type="ChEBI" id="CHEBI:58589"/>
        <dbReference type="ChEBI" id="CHEBI:597326"/>
        <dbReference type="EC" id="1.4.3.5"/>
    </reaction>
</comment>
<dbReference type="Pfam" id="PF01243">
    <property type="entry name" value="PNPOx_N"/>
    <property type="match status" value="1"/>
</dbReference>
<comment type="catalytic activity">
    <reaction evidence="5">
        <text>pyridoxamine 5'-phosphate + O2 + H2O = pyridoxal 5'-phosphate + H2O2 + NH4(+)</text>
        <dbReference type="Rhea" id="RHEA:15817"/>
        <dbReference type="ChEBI" id="CHEBI:15377"/>
        <dbReference type="ChEBI" id="CHEBI:15379"/>
        <dbReference type="ChEBI" id="CHEBI:16240"/>
        <dbReference type="ChEBI" id="CHEBI:28938"/>
        <dbReference type="ChEBI" id="CHEBI:58451"/>
        <dbReference type="ChEBI" id="CHEBI:597326"/>
        <dbReference type="EC" id="1.4.3.5"/>
    </reaction>
</comment>
<dbReference type="HAMAP" id="MF_01629">
    <property type="entry name" value="PdxH"/>
    <property type="match status" value="1"/>
</dbReference>
<evidence type="ECO:0000313" key="10">
    <source>
        <dbReference type="EMBL" id="AWL11404.1"/>
    </source>
</evidence>
<gene>
    <name evidence="5 10" type="primary">pdxH</name>
    <name evidence="10" type="ORF">HMF8227_00909</name>
</gene>
<dbReference type="InterPro" id="IPR019740">
    <property type="entry name" value="Pyridox_Oxase_CS"/>
</dbReference>
<feature type="domain" description="Pyridoxamine 5'-phosphate oxidase N-terminal" evidence="8">
    <location>
        <begin position="40"/>
        <end position="160"/>
    </location>
</feature>
<dbReference type="Gene3D" id="2.30.110.10">
    <property type="entry name" value="Electron Transport, Fmn-binding Protein, Chain A"/>
    <property type="match status" value="1"/>
</dbReference>
<comment type="pathway">
    <text evidence="5">Cofactor metabolism; pyridoxal 5'-phosphate salvage; pyridoxal 5'-phosphate from pyridoxamine 5'-phosphate: step 1/1.</text>
</comment>
<evidence type="ECO:0000256" key="1">
    <source>
        <dbReference type="ARBA" id="ARBA00007301"/>
    </source>
</evidence>
<dbReference type="NCBIfam" id="NF004231">
    <property type="entry name" value="PRK05679.1"/>
    <property type="match status" value="1"/>
</dbReference>
<evidence type="ECO:0000256" key="2">
    <source>
        <dbReference type="ARBA" id="ARBA00022630"/>
    </source>
</evidence>
<feature type="binding site" evidence="5 6">
    <location>
        <begin position="192"/>
        <end position="194"/>
    </location>
    <ligand>
        <name>substrate</name>
    </ligand>
</feature>
<comment type="pathway">
    <text evidence="5">Cofactor metabolism; pyridoxal 5'-phosphate salvage; pyridoxal 5'-phosphate from pyridoxine 5'-phosphate: step 1/1.</text>
</comment>
<dbReference type="PROSITE" id="PS01064">
    <property type="entry name" value="PYRIDOX_OXIDASE"/>
    <property type="match status" value="1"/>
</dbReference>
<reference evidence="10 11" key="1">
    <citation type="submission" date="2018-05" db="EMBL/GenBank/DDBJ databases">
        <title>Salinimonas sp. HMF8227 Genome sequencing and assembly.</title>
        <authorList>
            <person name="Kang H."/>
            <person name="Kang J."/>
            <person name="Cha I."/>
            <person name="Kim H."/>
            <person name="Joh K."/>
        </authorList>
    </citation>
    <scope>NUCLEOTIDE SEQUENCE [LARGE SCALE GENOMIC DNA]</scope>
    <source>
        <strain evidence="10 11">HMF8227</strain>
    </source>
</reference>
<keyword evidence="11" id="KW-1185">Reference proteome</keyword>
<evidence type="ECO:0000256" key="4">
    <source>
        <dbReference type="ARBA" id="ARBA00023002"/>
    </source>
</evidence>
<comment type="function">
    <text evidence="5">Catalyzes the oxidation of either pyridoxine 5'-phosphate (PNP) or pyridoxamine 5'-phosphate (PMP) into pyridoxal 5'-phosphate (PLP).</text>
</comment>
<dbReference type="InterPro" id="IPR011576">
    <property type="entry name" value="Pyridox_Oxase_N"/>
</dbReference>
<evidence type="ECO:0000256" key="3">
    <source>
        <dbReference type="ARBA" id="ARBA00022643"/>
    </source>
</evidence>
<dbReference type="PANTHER" id="PTHR10851">
    <property type="entry name" value="PYRIDOXINE-5-PHOSPHATE OXIDASE"/>
    <property type="match status" value="1"/>
</dbReference>
<feature type="binding site" evidence="5 7">
    <location>
        <position position="106"/>
    </location>
    <ligand>
        <name>FMN</name>
        <dbReference type="ChEBI" id="CHEBI:58210"/>
    </ligand>
</feature>
<dbReference type="EMBL" id="CP029347">
    <property type="protein sequence ID" value="AWL11404.1"/>
    <property type="molecule type" value="Genomic_DNA"/>
</dbReference>
<evidence type="ECO:0000256" key="7">
    <source>
        <dbReference type="PIRSR" id="PIRSR000190-2"/>
    </source>
</evidence>
<feature type="binding site" evidence="5 7">
    <location>
        <begin position="77"/>
        <end position="78"/>
    </location>
    <ligand>
        <name>FMN</name>
        <dbReference type="ChEBI" id="CHEBI:58210"/>
    </ligand>
</feature>
<dbReference type="Proteomes" id="UP000245728">
    <property type="component" value="Chromosome"/>
</dbReference>
<dbReference type="KEGG" id="salh:HMF8227_00909"/>
<feature type="binding site" evidence="5 7">
    <location>
        <position position="83"/>
    </location>
    <ligand>
        <name>FMN</name>
        <dbReference type="ChEBI" id="CHEBI:58210"/>
    </ligand>
</feature>
<feature type="binding site" evidence="5 7">
    <location>
        <begin position="62"/>
        <end position="67"/>
    </location>
    <ligand>
        <name>FMN</name>
        <dbReference type="ChEBI" id="CHEBI:58210"/>
    </ligand>
</feature>
<sequence>MSLTLHQIRRDYTQGTLDRDQLSEDPVEQFERWLQEYMDTGAPDPTAMTVATVDENGQPSQRIVLLKDIVDGDFVFYTNLESRKAKELAKNPRISLHFPWHLIERQVKICGRVEPLSTASVAKYFLSRPKESQLAAWASAQSQPVSTRQMLMNKFAEAKQKFARGEVPLPKFWGGYKVTPHEVEFWQGGAHRLHDRFQYQKQDDGHWQIQRLMP</sequence>
<dbReference type="Pfam" id="PF10590">
    <property type="entry name" value="PNP_phzG_C"/>
    <property type="match status" value="1"/>
</dbReference>
<comment type="cofactor">
    <cofactor evidence="5 7">
        <name>FMN</name>
        <dbReference type="ChEBI" id="CHEBI:58210"/>
    </cofactor>
    <text evidence="5 7">Binds 1 FMN per subunit.</text>
</comment>
<feature type="binding site" evidence="5 6">
    <location>
        <position position="67"/>
    </location>
    <ligand>
        <name>substrate</name>
    </ligand>
</feature>
<feature type="binding site" evidence="6">
    <location>
        <begin position="9"/>
        <end position="12"/>
    </location>
    <ligand>
        <name>substrate</name>
    </ligand>
</feature>
<dbReference type="PANTHER" id="PTHR10851:SF0">
    <property type="entry name" value="PYRIDOXINE-5'-PHOSPHATE OXIDASE"/>
    <property type="match status" value="1"/>
</dbReference>
<comment type="similarity">
    <text evidence="1 5">Belongs to the pyridoxamine 5'-phosphate oxidase family.</text>
</comment>
<dbReference type="UniPathway" id="UPA01068">
    <property type="reaction ID" value="UER00304"/>
</dbReference>
<feature type="binding site" evidence="5 7">
    <location>
        <position position="84"/>
    </location>
    <ligand>
        <name>FMN</name>
        <dbReference type="ChEBI" id="CHEBI:58210"/>
    </ligand>
</feature>
<keyword evidence="4 5" id="KW-0560">Oxidoreductase</keyword>
<keyword evidence="5" id="KW-0664">Pyridoxine biosynthesis</keyword>
<feature type="binding site" evidence="5 6">
    <location>
        <position position="124"/>
    </location>
    <ligand>
        <name>substrate</name>
    </ligand>
</feature>
<evidence type="ECO:0000259" key="9">
    <source>
        <dbReference type="Pfam" id="PF10590"/>
    </source>
</evidence>
<feature type="binding site" evidence="5 7">
    <location>
        <position position="186"/>
    </location>
    <ligand>
        <name>FMN</name>
        <dbReference type="ChEBI" id="CHEBI:58210"/>
    </ligand>
</feature>
<feature type="binding site" evidence="5 7">
    <location>
        <position position="196"/>
    </location>
    <ligand>
        <name>FMN</name>
        <dbReference type="ChEBI" id="CHEBI:58210"/>
    </ligand>
</feature>
<comment type="subunit">
    <text evidence="5">Homodimer.</text>
</comment>
<protein>
    <recommendedName>
        <fullName evidence="5">Pyridoxine/pyridoxamine 5'-phosphate oxidase</fullName>
        <ecNumber evidence="5">1.4.3.5</ecNumber>
    </recommendedName>
    <alternativeName>
        <fullName evidence="5">PNP/PMP oxidase</fullName>
        <shortName evidence="5">PNPOx</shortName>
    </alternativeName>
    <alternativeName>
        <fullName evidence="5">Pyridoxal 5'-phosphate synthase</fullName>
    </alternativeName>
</protein>
<organism evidence="10 11">
    <name type="scientific">Saliniradius amylolyticus</name>
    <dbReference type="NCBI Taxonomy" id="2183582"/>
    <lineage>
        <taxon>Bacteria</taxon>
        <taxon>Pseudomonadati</taxon>
        <taxon>Pseudomonadota</taxon>
        <taxon>Gammaproteobacteria</taxon>
        <taxon>Alteromonadales</taxon>
        <taxon>Alteromonadaceae</taxon>
        <taxon>Saliniradius</taxon>
    </lineage>
</organism>
<feature type="binding site" evidence="5 6">
    <location>
        <position position="128"/>
    </location>
    <ligand>
        <name>substrate</name>
    </ligand>
</feature>
<proteinExistence type="inferred from homology"/>
<dbReference type="InterPro" id="IPR000659">
    <property type="entry name" value="Pyridox_Oxase"/>
</dbReference>
<evidence type="ECO:0000256" key="6">
    <source>
        <dbReference type="PIRSR" id="PIRSR000190-1"/>
    </source>
</evidence>
<evidence type="ECO:0000259" key="8">
    <source>
        <dbReference type="Pfam" id="PF01243"/>
    </source>
</evidence>
<feature type="domain" description="Pyridoxine 5'-phosphate oxidase dimerisation C-terminal" evidence="9">
    <location>
        <begin position="173"/>
        <end position="214"/>
    </location>
</feature>
<feature type="binding site" evidence="5 6">
    <location>
        <position position="132"/>
    </location>
    <ligand>
        <name>substrate</name>
    </ligand>
</feature>
<evidence type="ECO:0000256" key="5">
    <source>
        <dbReference type="HAMAP-Rule" id="MF_01629"/>
    </source>
</evidence>
<dbReference type="EC" id="1.4.3.5" evidence="5"/>
<dbReference type="NCBIfam" id="TIGR00558">
    <property type="entry name" value="pdxH"/>
    <property type="match status" value="1"/>
</dbReference>
<evidence type="ECO:0000313" key="11">
    <source>
        <dbReference type="Proteomes" id="UP000245728"/>
    </source>
</evidence>
<dbReference type="SUPFAM" id="SSF50475">
    <property type="entry name" value="FMN-binding split barrel"/>
    <property type="match status" value="1"/>
</dbReference>
<accession>A0A2S2E185</accession>
<dbReference type="AlphaFoldDB" id="A0A2S2E185"/>
<name>A0A2S2E185_9ALTE</name>